<dbReference type="InterPro" id="IPR006027">
    <property type="entry name" value="NusB_RsmB_TIM44"/>
</dbReference>
<protein>
    <submittedName>
        <fullName evidence="3">N utilization substance protein B</fullName>
    </submittedName>
</protein>
<dbReference type="Proteomes" id="UP000199695">
    <property type="component" value="Unassembled WGS sequence"/>
</dbReference>
<proteinExistence type="predicted"/>
<evidence type="ECO:0000313" key="3">
    <source>
        <dbReference type="EMBL" id="SEN22531.1"/>
    </source>
</evidence>
<accession>A0A1H8ESH0</accession>
<reference evidence="3 4" key="1">
    <citation type="submission" date="2016-10" db="EMBL/GenBank/DDBJ databases">
        <authorList>
            <person name="de Groot N.N."/>
        </authorList>
    </citation>
    <scope>NUCLEOTIDE SEQUENCE [LARGE SCALE GENOMIC DNA]</scope>
    <source>
        <strain evidence="3 4">DSM 46701</strain>
    </source>
</reference>
<evidence type="ECO:0000256" key="1">
    <source>
        <dbReference type="ARBA" id="ARBA00022884"/>
    </source>
</evidence>
<dbReference type="Pfam" id="PF01029">
    <property type="entry name" value="NusB"/>
    <property type="match status" value="1"/>
</dbReference>
<keyword evidence="1" id="KW-0694">RNA-binding</keyword>
<dbReference type="AlphaFoldDB" id="A0A1H8ESH0"/>
<name>A0A1H8ESH0_9BACL</name>
<dbReference type="GO" id="GO:0006355">
    <property type="term" value="P:regulation of DNA-templated transcription"/>
    <property type="evidence" value="ECO:0007669"/>
    <property type="project" value="InterPro"/>
</dbReference>
<sequence length="91" mass="10245">MMSRRTARETAIQTLYQMEFHPEDNDAVIRERGAGLKGPDHTFFLQLVEGVKNHTALIDSVIGRFLKAGWSVERLSSVDRAILRLSVSCSL</sequence>
<evidence type="ECO:0000313" key="4">
    <source>
        <dbReference type="Proteomes" id="UP000199695"/>
    </source>
</evidence>
<dbReference type="Gene3D" id="1.10.940.10">
    <property type="entry name" value="NusB-like"/>
    <property type="match status" value="1"/>
</dbReference>
<evidence type="ECO:0000259" key="2">
    <source>
        <dbReference type="Pfam" id="PF01029"/>
    </source>
</evidence>
<dbReference type="SUPFAM" id="SSF48013">
    <property type="entry name" value="NusB-like"/>
    <property type="match status" value="1"/>
</dbReference>
<dbReference type="InterPro" id="IPR035926">
    <property type="entry name" value="NusB-like_sf"/>
</dbReference>
<gene>
    <name evidence="3" type="ORF">SAMN05444955_107152</name>
</gene>
<keyword evidence="4" id="KW-1185">Reference proteome</keyword>
<dbReference type="STRING" id="1173111.SAMN05444955_107152"/>
<feature type="domain" description="NusB/RsmB/TIM44" evidence="2">
    <location>
        <begin position="6"/>
        <end position="87"/>
    </location>
</feature>
<dbReference type="EMBL" id="FOCQ01000007">
    <property type="protein sequence ID" value="SEN22531.1"/>
    <property type="molecule type" value="Genomic_DNA"/>
</dbReference>
<organism evidence="3 4">
    <name type="scientific">Lihuaxuella thermophila</name>
    <dbReference type="NCBI Taxonomy" id="1173111"/>
    <lineage>
        <taxon>Bacteria</taxon>
        <taxon>Bacillati</taxon>
        <taxon>Bacillota</taxon>
        <taxon>Bacilli</taxon>
        <taxon>Bacillales</taxon>
        <taxon>Thermoactinomycetaceae</taxon>
        <taxon>Lihuaxuella</taxon>
    </lineage>
</organism>
<dbReference type="GO" id="GO:0003723">
    <property type="term" value="F:RNA binding"/>
    <property type="evidence" value="ECO:0007669"/>
    <property type="project" value="UniProtKB-KW"/>
</dbReference>